<organism evidence="2">
    <name type="scientific">Arundo donax</name>
    <name type="common">Giant reed</name>
    <name type="synonym">Donax arundinaceus</name>
    <dbReference type="NCBI Taxonomy" id="35708"/>
    <lineage>
        <taxon>Eukaryota</taxon>
        <taxon>Viridiplantae</taxon>
        <taxon>Streptophyta</taxon>
        <taxon>Embryophyta</taxon>
        <taxon>Tracheophyta</taxon>
        <taxon>Spermatophyta</taxon>
        <taxon>Magnoliopsida</taxon>
        <taxon>Liliopsida</taxon>
        <taxon>Poales</taxon>
        <taxon>Poaceae</taxon>
        <taxon>PACMAD clade</taxon>
        <taxon>Arundinoideae</taxon>
        <taxon>Arundineae</taxon>
        <taxon>Arundo</taxon>
    </lineage>
</organism>
<name>A0A0A9A0A5_ARUDO</name>
<dbReference type="AlphaFoldDB" id="A0A0A9A0A5"/>
<reference evidence="2" key="1">
    <citation type="submission" date="2014-09" db="EMBL/GenBank/DDBJ databases">
        <authorList>
            <person name="Magalhaes I.L.F."/>
            <person name="Oliveira U."/>
            <person name="Santos F.R."/>
            <person name="Vidigal T.H.D.A."/>
            <person name="Brescovit A.D."/>
            <person name="Santos A.J."/>
        </authorList>
    </citation>
    <scope>NUCLEOTIDE SEQUENCE</scope>
    <source>
        <tissue evidence="2">Shoot tissue taken approximately 20 cm above the soil surface</tissue>
    </source>
</reference>
<feature type="compositionally biased region" description="Polar residues" evidence="1">
    <location>
        <begin position="26"/>
        <end position="39"/>
    </location>
</feature>
<evidence type="ECO:0000256" key="1">
    <source>
        <dbReference type="SAM" id="MobiDB-lite"/>
    </source>
</evidence>
<evidence type="ECO:0000313" key="2">
    <source>
        <dbReference type="EMBL" id="JAD44511.1"/>
    </source>
</evidence>
<feature type="region of interest" description="Disordered" evidence="1">
    <location>
        <begin position="18"/>
        <end position="51"/>
    </location>
</feature>
<dbReference type="EMBL" id="GBRH01253384">
    <property type="protein sequence ID" value="JAD44511.1"/>
    <property type="molecule type" value="Transcribed_RNA"/>
</dbReference>
<reference evidence="2" key="2">
    <citation type="journal article" date="2015" name="Data Brief">
        <title>Shoot transcriptome of the giant reed, Arundo donax.</title>
        <authorList>
            <person name="Barrero R.A."/>
            <person name="Guerrero F.D."/>
            <person name="Moolhuijzen P."/>
            <person name="Goolsby J.A."/>
            <person name="Tidwell J."/>
            <person name="Bellgard S.E."/>
            <person name="Bellgard M.I."/>
        </authorList>
    </citation>
    <scope>NUCLEOTIDE SEQUENCE</scope>
    <source>
        <tissue evidence="2">Shoot tissue taken approximately 20 cm above the soil surface</tissue>
    </source>
</reference>
<protein>
    <submittedName>
        <fullName evidence="2">Uncharacterized protein</fullName>
    </submittedName>
</protein>
<sequence>MSGTEAVLSGALCCQWRPEAVGREGSSGTDQWISGTWPKSSSASRSSDDDR</sequence>
<proteinExistence type="predicted"/>
<accession>A0A0A9A0A5</accession>